<keyword evidence="3" id="KW-1185">Reference proteome</keyword>
<proteinExistence type="predicted"/>
<gene>
    <name evidence="2" type="ORF">DMC30DRAFT_169658</name>
</gene>
<accession>A0A5C5FZB1</accession>
<dbReference type="Proteomes" id="UP000311382">
    <property type="component" value="Unassembled WGS sequence"/>
</dbReference>
<evidence type="ECO:0000256" key="1">
    <source>
        <dbReference type="SAM" id="MobiDB-lite"/>
    </source>
</evidence>
<feature type="region of interest" description="Disordered" evidence="1">
    <location>
        <begin position="290"/>
        <end position="386"/>
    </location>
</feature>
<dbReference type="OrthoDB" id="2536971at2759"/>
<dbReference type="STRING" id="5288.A0A5C5FZB1"/>
<reference evidence="2 3" key="1">
    <citation type="submission" date="2019-03" db="EMBL/GenBank/DDBJ databases">
        <title>Rhodosporidium diobovatum UCD-FST 08-225 genome sequencing, assembly, and annotation.</title>
        <authorList>
            <person name="Fakankun I.U."/>
            <person name="Fristensky B."/>
            <person name="Levin D.B."/>
        </authorList>
    </citation>
    <scope>NUCLEOTIDE SEQUENCE [LARGE SCALE GENOMIC DNA]</scope>
    <source>
        <strain evidence="2 3">UCD-FST 08-225</strain>
    </source>
</reference>
<feature type="compositionally biased region" description="Low complexity" evidence="1">
    <location>
        <begin position="514"/>
        <end position="525"/>
    </location>
</feature>
<dbReference type="EMBL" id="SOZI01000030">
    <property type="protein sequence ID" value="TNY22173.1"/>
    <property type="molecule type" value="Genomic_DNA"/>
</dbReference>
<feature type="compositionally biased region" description="Basic residues" evidence="1">
    <location>
        <begin position="496"/>
        <end position="510"/>
    </location>
</feature>
<feature type="compositionally biased region" description="Basic residues" evidence="1">
    <location>
        <begin position="452"/>
        <end position="462"/>
    </location>
</feature>
<feature type="compositionally biased region" description="Low complexity" evidence="1">
    <location>
        <begin position="533"/>
        <end position="548"/>
    </location>
</feature>
<evidence type="ECO:0000313" key="2">
    <source>
        <dbReference type="EMBL" id="TNY22173.1"/>
    </source>
</evidence>
<name>A0A5C5FZB1_9BASI</name>
<dbReference type="AlphaFoldDB" id="A0A5C5FZB1"/>
<feature type="region of interest" description="Disordered" evidence="1">
    <location>
        <begin position="400"/>
        <end position="550"/>
    </location>
</feature>
<sequence length="603" mass="64285">MATSAWLLGEHERPATYIAVFVSAWTASLAKAMPQDVSTDQLEAAVRLLRLHADAAPSSTFATGEGWNDLARAVNHLVWQEDPAAAGELSSHLIGLVTAPSDAVFDLHLVTLFASTSADLDVEAQDNILLLSEWAVQHILSKEDASSETLALIARLLEVASNDAFPTLYDRILQLLASVVTPTSRSLRHLTPLLAPSLARARDLSLALDEPDSQAFLGASLAQQSYLHPTHRPILAFDTFWKATYGRAQHDLDIPEEMVDLLSIMRAISDGFHVPGLGDTQETVPELQASMTGAPRAAQVAPTHPRLTRTTATTTAANLSGRGYDADQSRLPAESPSFSSGSPESTFTPASQSHESGRPSSVSLRAPTQQRQETQVVDETPREVEVQRAKESFAALTSEATELEIDGGESGSSVELGVARGEGKRRSEGDEVIAATDDEDTPPNKGPTPTQNKRKPAAKRTRPTPEVVVPDAKPVSKKRAAPSVDAFDSGAAVAGTKKKRKGATTRSRSRGHADSASPAPSNDSSIVVENSQPAVPTPAAAAAGPTVTDSQEETLRRFFALPLDTVIEAGKRLGGSPSLKRLMDLGERAREYFERASSQSSSQ</sequence>
<organism evidence="2 3">
    <name type="scientific">Rhodotorula diobovata</name>
    <dbReference type="NCBI Taxonomy" id="5288"/>
    <lineage>
        <taxon>Eukaryota</taxon>
        <taxon>Fungi</taxon>
        <taxon>Dikarya</taxon>
        <taxon>Basidiomycota</taxon>
        <taxon>Pucciniomycotina</taxon>
        <taxon>Microbotryomycetes</taxon>
        <taxon>Sporidiobolales</taxon>
        <taxon>Sporidiobolaceae</taxon>
        <taxon>Rhodotorula</taxon>
    </lineage>
</organism>
<comment type="caution">
    <text evidence="2">The sequence shown here is derived from an EMBL/GenBank/DDBJ whole genome shotgun (WGS) entry which is preliminary data.</text>
</comment>
<feature type="compositionally biased region" description="Low complexity" evidence="1">
    <location>
        <begin position="301"/>
        <end position="317"/>
    </location>
</feature>
<feature type="compositionally biased region" description="Polar residues" evidence="1">
    <location>
        <begin position="349"/>
        <end position="377"/>
    </location>
</feature>
<protein>
    <submittedName>
        <fullName evidence="2">Uncharacterized protein</fullName>
    </submittedName>
</protein>
<evidence type="ECO:0000313" key="3">
    <source>
        <dbReference type="Proteomes" id="UP000311382"/>
    </source>
</evidence>
<feature type="compositionally biased region" description="Low complexity" evidence="1">
    <location>
        <begin position="334"/>
        <end position="348"/>
    </location>
</feature>